<dbReference type="Gene3D" id="2.130.10.10">
    <property type="entry name" value="YVTN repeat-like/Quinoprotein amine dehydrogenase"/>
    <property type="match status" value="2"/>
</dbReference>
<dbReference type="SUPFAM" id="SSF50978">
    <property type="entry name" value="WD40 repeat-like"/>
    <property type="match status" value="1"/>
</dbReference>
<evidence type="ECO:0000313" key="1">
    <source>
        <dbReference type="EMBL" id="KAK0658463.1"/>
    </source>
</evidence>
<comment type="caution">
    <text evidence="1">The sequence shown here is derived from an EMBL/GenBank/DDBJ whole genome shotgun (WGS) entry which is preliminary data.</text>
</comment>
<gene>
    <name evidence="1" type="ORF">DIS24_g4703</name>
</gene>
<dbReference type="AlphaFoldDB" id="A0AA40D2U5"/>
<accession>A0AA40D2U5</accession>
<dbReference type="InterPro" id="IPR001680">
    <property type="entry name" value="WD40_rpt"/>
</dbReference>
<dbReference type="PROSITE" id="PS50896">
    <property type="entry name" value="LISH"/>
    <property type="match status" value="1"/>
</dbReference>
<protein>
    <recommendedName>
        <fullName evidence="3">LisH domain-containing protein</fullName>
    </recommendedName>
</protein>
<organism evidence="1 2">
    <name type="scientific">Lasiodiplodia hormozganensis</name>
    <dbReference type="NCBI Taxonomy" id="869390"/>
    <lineage>
        <taxon>Eukaryota</taxon>
        <taxon>Fungi</taxon>
        <taxon>Dikarya</taxon>
        <taxon>Ascomycota</taxon>
        <taxon>Pezizomycotina</taxon>
        <taxon>Dothideomycetes</taxon>
        <taxon>Dothideomycetes incertae sedis</taxon>
        <taxon>Botryosphaeriales</taxon>
        <taxon>Botryosphaeriaceae</taxon>
        <taxon>Lasiodiplodia</taxon>
    </lineage>
</organism>
<evidence type="ECO:0000313" key="2">
    <source>
        <dbReference type="Proteomes" id="UP001175001"/>
    </source>
</evidence>
<dbReference type="SMART" id="SM00320">
    <property type="entry name" value="WD40"/>
    <property type="match status" value="2"/>
</dbReference>
<dbReference type="InterPro" id="IPR015943">
    <property type="entry name" value="WD40/YVTN_repeat-like_dom_sf"/>
</dbReference>
<reference evidence="1" key="1">
    <citation type="submission" date="2023-06" db="EMBL/GenBank/DDBJ databases">
        <title>Multi-omics analyses reveal the molecular pathogenesis toolkit of Lasiodiplodia hormozganensis, a cross-kingdom pathogen.</title>
        <authorList>
            <person name="Felix C."/>
            <person name="Meneses R."/>
            <person name="Goncalves M.F.M."/>
            <person name="Tilleman L."/>
            <person name="Duarte A.S."/>
            <person name="Jorrin-Novo J.V."/>
            <person name="Van De Peer Y."/>
            <person name="Deforce D."/>
            <person name="Van Nieuwerburgh F."/>
            <person name="Esteves A.C."/>
            <person name="Alves A."/>
        </authorList>
    </citation>
    <scope>NUCLEOTIDE SEQUENCE</scope>
    <source>
        <strain evidence="1">CBS 339.90</strain>
    </source>
</reference>
<sequence>MSAQQPAILVARFLRANNFSNTLAAFLQEANLPPDAGTLSKGDLTIEQVLREKETFDLSLNFERLGVEDADKGWRSPAPSTATELTTLPAASNILNTSVELLALSDNAPKPFILSTTADRRLDILSACDGSFKLERSLSQVQDSPILSYSVLGQSHILMTSMSGKLVLYDCLSNTVVSERRDHSKYAVRVVSRVQEDGTLVATAGWDAKVFLYFIQGSADGSLQLQAPIATLALPTNPEALLIIEHPETAKPLLVLTRRDSTFLYYYALPESATAVTDGLKLLGRQNLAPSSNAWVAFTPSSISLCPTDSSVVAVATSAVPHMKLIILRLLVPPAAGTEAGSEEVDSALAAPAPGTNQNEFMTLNQTMQARAALALQERELAAIVVQCNTMAPQTAYSTPTLAWRPDGSGVWVNGDDGVVRGIEASTGKVVASLGGHEAASKVRCVWAGRVGQDGEEWMLSGGFDQKLIVWRMPSAGAESSQTVTR</sequence>
<evidence type="ECO:0008006" key="3">
    <source>
        <dbReference type="Google" id="ProtNLM"/>
    </source>
</evidence>
<dbReference type="EMBL" id="JAUJDW010000018">
    <property type="protein sequence ID" value="KAK0658463.1"/>
    <property type="molecule type" value="Genomic_DNA"/>
</dbReference>
<dbReference type="Proteomes" id="UP001175001">
    <property type="component" value="Unassembled WGS sequence"/>
</dbReference>
<dbReference type="InterPro" id="IPR036322">
    <property type="entry name" value="WD40_repeat_dom_sf"/>
</dbReference>
<name>A0AA40D2U5_9PEZI</name>
<proteinExistence type="predicted"/>
<keyword evidence="2" id="KW-1185">Reference proteome</keyword>
<dbReference type="InterPro" id="IPR006594">
    <property type="entry name" value="LisH"/>
</dbReference>